<sequence length="737" mass="82293">MKRIARCRRNRAIRSTEAAPTWTTKSTSKTRARNAHSTARRLPTAFICSPRPHMNVRSFLEPQTAPPSRSNQALAGLESGEGSRPVAPDYQRSRGDLGRCSMRSHRRTFSMNQVPTGGYHSSGPQRSNQEVMHELRTRAGELERLFAARRLGSPGRRMSSVGGVRLGDAREDSADEVFDEMPMESLGEPTSGLVEFDGDLLLNMVDNLQYNMKQSLSGSSKGRLYEQYLQRRDAKLRREWGSAKWVRKKEVMMEMEDSLEKISAEIKVRFGDSADRKDSVLLGHHSLRKQRSFSVGSAIEFREQHDMEYLDEQARYDQHKSLGTVGTRKLLSSKSISSSTSRNLTGPVPRSSRTAHSTFTKQRTQTVYPSAQMTRESPDRRKENMKPLAQVGNVPTHSDWRTFDRSKSTAAGIDSYKEERQPRIRHTRNSSVSFGELKELIPRNSDSSSLALSSFPREKNQNTASKKIQISGEPRTFLRRGGGIGPGAGASIAKLRASKIPESQSQGEDDEELVNQQEYSADMVRNTDEEFGRTNELGSSGDLEYVAQDDGSSAFTANFDESCWNVDDVLGERHSHFHPSISSGHEASDIDGSVDSPRGNSDTRNTHHLNLMREADAARVRKKWGSVERPVFATNESDQPLKDIAKVFKKLLRFGSKSKNAEKRLNDSMSTSTASEGGDDTEDGSDMGRQSSHELTKSRYMASASVVLHEGRIFHEQAPRSFVAFPSFNSRGAEVKA</sequence>
<dbReference type="Proteomes" id="UP001055439">
    <property type="component" value="Chromosome 3"/>
</dbReference>
<proteinExistence type="predicted"/>
<evidence type="ECO:0000256" key="1">
    <source>
        <dbReference type="SAM" id="MobiDB-lite"/>
    </source>
</evidence>
<evidence type="ECO:0000313" key="2">
    <source>
        <dbReference type="EMBL" id="URD93218.1"/>
    </source>
</evidence>
<feature type="region of interest" description="Disordered" evidence="1">
    <location>
        <begin position="577"/>
        <end position="605"/>
    </location>
</feature>
<name>A0A9E7FD09_9LILI</name>
<feature type="region of interest" description="Disordered" evidence="1">
    <location>
        <begin position="1"/>
        <end position="40"/>
    </location>
</feature>
<dbReference type="EMBL" id="CP097505">
    <property type="protein sequence ID" value="URD93218.1"/>
    <property type="molecule type" value="Genomic_DNA"/>
</dbReference>
<reference evidence="2" key="1">
    <citation type="submission" date="2022-05" db="EMBL/GenBank/DDBJ databases">
        <title>The Musa troglodytarum L. genome provides insights into the mechanism of non-climacteric behaviour and enrichment of carotenoids.</title>
        <authorList>
            <person name="Wang J."/>
        </authorList>
    </citation>
    <scope>NUCLEOTIDE SEQUENCE</scope>
    <source>
        <tissue evidence="2">Leaf</tissue>
    </source>
</reference>
<feature type="compositionally biased region" description="Basic residues" evidence="1">
    <location>
        <begin position="1"/>
        <end position="12"/>
    </location>
</feature>
<feature type="region of interest" description="Disordered" evidence="1">
    <location>
        <begin position="662"/>
        <end position="698"/>
    </location>
</feature>
<dbReference type="PANTHER" id="PTHR31008">
    <property type="entry name" value="COP1-INTERACTING PROTEIN-RELATED"/>
    <property type="match status" value="1"/>
</dbReference>
<protein>
    <submittedName>
        <fullName evidence="2">Uncharacterized protein</fullName>
    </submittedName>
</protein>
<feature type="region of interest" description="Disordered" evidence="1">
    <location>
        <begin position="443"/>
        <end position="490"/>
    </location>
</feature>
<accession>A0A9E7FD09</accession>
<organism evidence="2 3">
    <name type="scientific">Musa troglodytarum</name>
    <name type="common">fe'i banana</name>
    <dbReference type="NCBI Taxonomy" id="320322"/>
    <lineage>
        <taxon>Eukaryota</taxon>
        <taxon>Viridiplantae</taxon>
        <taxon>Streptophyta</taxon>
        <taxon>Embryophyta</taxon>
        <taxon>Tracheophyta</taxon>
        <taxon>Spermatophyta</taxon>
        <taxon>Magnoliopsida</taxon>
        <taxon>Liliopsida</taxon>
        <taxon>Zingiberales</taxon>
        <taxon>Musaceae</taxon>
        <taxon>Musa</taxon>
    </lineage>
</organism>
<feature type="region of interest" description="Disordered" evidence="1">
    <location>
        <begin position="332"/>
        <end position="383"/>
    </location>
</feature>
<dbReference type="PANTHER" id="PTHR31008:SF15">
    <property type="entry name" value="GPI-ANCHORED ADHESIN-LIKE PROTEIN"/>
    <property type="match status" value="1"/>
</dbReference>
<feature type="compositionally biased region" description="Polar residues" evidence="1">
    <location>
        <begin position="351"/>
        <end position="375"/>
    </location>
</feature>
<feature type="compositionally biased region" description="Low complexity" evidence="1">
    <location>
        <begin position="445"/>
        <end position="454"/>
    </location>
</feature>
<keyword evidence="3" id="KW-1185">Reference proteome</keyword>
<dbReference type="OrthoDB" id="767933at2759"/>
<dbReference type="AlphaFoldDB" id="A0A9E7FD09"/>
<feature type="compositionally biased region" description="Low complexity" evidence="1">
    <location>
        <begin position="332"/>
        <end position="342"/>
    </location>
</feature>
<gene>
    <name evidence="2" type="ORF">MUK42_00195</name>
</gene>
<feature type="region of interest" description="Disordered" evidence="1">
    <location>
        <begin position="411"/>
        <end position="430"/>
    </location>
</feature>
<evidence type="ECO:0000313" key="3">
    <source>
        <dbReference type="Proteomes" id="UP001055439"/>
    </source>
</evidence>
<feature type="region of interest" description="Disordered" evidence="1">
    <location>
        <begin position="58"/>
        <end position="129"/>
    </location>
</feature>